<keyword evidence="3" id="KW-1185">Reference proteome</keyword>
<protein>
    <submittedName>
        <fullName evidence="2">ANAPC3 domain-containing protein</fullName>
    </submittedName>
</protein>
<organism evidence="2 3">
    <name type="scientific">Lyticum sinuosum</name>
    <dbReference type="NCBI Taxonomy" id="1332059"/>
    <lineage>
        <taxon>Bacteria</taxon>
        <taxon>Pseudomonadati</taxon>
        <taxon>Pseudomonadota</taxon>
        <taxon>Alphaproteobacteria</taxon>
        <taxon>Rickettsiales</taxon>
        <taxon>Lyticum</taxon>
    </lineage>
</organism>
<sequence>MITTNFINLKLAIITILIAILYQIGLNFNNSYAVFTEYKNIHNDIDNKIIKEAKSDLNNIYDNYNLSSININKVIINCKKDSDIAIFTRSNKIWIVLNIGYEDIISYTLYKDLNINKNLKFRLGDINKTEIVTYPSSYTKSTSVFIIPIISSQDGIPSIFAKKDGNKWHISISAKPNIFMMNYSVKDINYQLNNKKIIIKTDQKFAKEISFIDPMVGDLITVIPSSESNIMTMVDRSFIDFDIISSNSGLVIKNKSDDLYIHNNQDYISIENKDKTKSLNLDCDEIINTSFSSLIEEQKNSLSILNLKSLEENGNKNFSSNIINIDYKIPYLSSYDKTRFMIDLAKYYLKNQWFDESIAMMNFAVNNTPSLQRDYKLFIMYFLAFSAMGKSIEDVDINKIDINIIPENKREEVIFLKKIMKYMSPYYDFIDKSLYKSDNIYQPINNESNIFNDIKFFNSIYKNRENNFLREYPDYWKIKFSFTLIRMAINVSSIYLAKDILASTNTLINSSRDSDKINFYNGKIEEIRQNYETSLNMYNKCSLSTDDLVKQECLYAKNSLLYKIDNISSSEYIKEISNITTDWHGDIFEAIILYNLADEYKKNDKLGYAIKTWQRIIKNGSNLDLSTLSHRNIIYSFINFYDKNYQNKKKISSFKRIAFYNEFNQYLPIGQKGDEIMISIIDDFIELGLWKNAASIIQYQILYRLSYYEKEKYIYKLSQIYMDNGLYKKAYEILNSYGLGWKNFSGKLSDMQKYMSAKALVKMGKYNEVEKMLEKDYSNEADDILSDMYWSTYKWNKFLDRAEPSLYLWRNNNYTVIGYDNVFNRDMIIKQPKFFSQKNLEKILKLSTVYSLIGNKRLYNDMYITVRDRVPMDTEHGKFIALQLDFLHEGMRIDNNIEYDYYTSREIINNLKNLIKEEFTDQK</sequence>
<dbReference type="EMBL" id="JARGYU010000003">
    <property type="protein sequence ID" value="MDZ5761620.1"/>
    <property type="molecule type" value="Genomic_DNA"/>
</dbReference>
<dbReference type="RefSeq" id="WP_322499038.1">
    <property type="nucleotide sequence ID" value="NZ_JARGYU010000003.1"/>
</dbReference>
<proteinExistence type="predicted"/>
<gene>
    <name evidence="2" type="ORF">Lyticum_00806</name>
</gene>
<keyword evidence="1" id="KW-0472">Membrane</keyword>
<keyword evidence="1" id="KW-0812">Transmembrane</keyword>
<accession>A0AAE4VKE9</accession>
<keyword evidence="1" id="KW-1133">Transmembrane helix</keyword>
<comment type="caution">
    <text evidence="2">The sequence shown here is derived from an EMBL/GenBank/DDBJ whole genome shotgun (WGS) entry which is preliminary data.</text>
</comment>
<dbReference type="AlphaFoldDB" id="A0AAE4VKE9"/>
<evidence type="ECO:0000256" key="1">
    <source>
        <dbReference type="SAM" id="Phobius"/>
    </source>
</evidence>
<name>A0AAE4VKE9_9RICK</name>
<evidence type="ECO:0000313" key="2">
    <source>
        <dbReference type="EMBL" id="MDZ5761620.1"/>
    </source>
</evidence>
<dbReference type="Proteomes" id="UP001289135">
    <property type="component" value="Unassembled WGS sequence"/>
</dbReference>
<reference evidence="2" key="1">
    <citation type="submission" date="2023-02" db="EMBL/GenBank/DDBJ databases">
        <title>Host association and intracellularity evolved multiple times independently in the Rickettsiales.</title>
        <authorList>
            <person name="Castelli M."/>
            <person name="Nardi T."/>
            <person name="Gammuto L."/>
            <person name="Bellinzona G."/>
            <person name="Sabaneyeva E."/>
            <person name="Potekhin A."/>
            <person name="Serra V."/>
            <person name="Petroni G."/>
            <person name="Sassera D."/>
        </authorList>
    </citation>
    <scope>NUCLEOTIDE SEQUENCE</scope>
    <source>
        <strain evidence="2">USBL-36I1</strain>
    </source>
</reference>
<feature type="transmembrane region" description="Helical" evidence="1">
    <location>
        <begin position="7"/>
        <end position="25"/>
    </location>
</feature>
<dbReference type="Gene3D" id="1.25.40.10">
    <property type="entry name" value="Tetratricopeptide repeat domain"/>
    <property type="match status" value="1"/>
</dbReference>
<dbReference type="InterPro" id="IPR011990">
    <property type="entry name" value="TPR-like_helical_dom_sf"/>
</dbReference>
<evidence type="ECO:0000313" key="3">
    <source>
        <dbReference type="Proteomes" id="UP001289135"/>
    </source>
</evidence>